<dbReference type="Pfam" id="PF00565">
    <property type="entry name" value="SNase"/>
    <property type="match status" value="1"/>
</dbReference>
<dbReference type="GO" id="GO:0035556">
    <property type="term" value="P:intracellular signal transduction"/>
    <property type="evidence" value="ECO:0007669"/>
    <property type="project" value="TreeGrafter"/>
</dbReference>
<evidence type="ECO:0000313" key="7">
    <source>
        <dbReference type="Proteomes" id="UP000054988"/>
    </source>
</evidence>
<sequence>MRFLPSNKESPLELIDDVRITRQLRSPNRHNINQYTLCKRLKEIGGSHVEISVCRDGPGGREVLVKAVKRKTPEDKYKQLRRSYQAGTYLGEQAARKEITILQASRHPNIVRLFEVVDDETQDKVYLGNTRIYEWRTHSVEECRWSTDTHGKPVKKDFSGRPARFRVSQGIIHRDLKPANLVWSQDHSVVKIIDFGISHFSELEKMTSSPPSKSRHLLRASTSLFPSEDLLKQRGTCQFMAPEVAWIPPDDYVASSETLGSSSTVQAYTQIPHERPPITKAIDVWSLGVILYCFLFGGFPFQIPDDLSGNNHHNRFVLFKRICTLDWTPADFMGADSMPTGGRKGSDTVIALLDSMLQKNPRNRISVKDAKRHAWVLDDIARPEEWIRMTTPNAPDVSSRSWMSRLSRRLTVTNPCRNISWNLVLHLADVSAPRMGSSTRDDEPWAFESREFLRAFAVGKEISFVSAHSLPSNDDIPRDLGSGDVGGVDLASEILKNGWGKVKESKREPTEEDTARRELESEAKAAGKGIWNPHGPKARNYH</sequence>
<name>A0A0W0FHJ3_MONRR</name>
<evidence type="ECO:0000256" key="2">
    <source>
        <dbReference type="ARBA" id="ARBA00022840"/>
    </source>
</evidence>
<dbReference type="InterPro" id="IPR011009">
    <property type="entry name" value="Kinase-like_dom_sf"/>
</dbReference>
<dbReference type="PROSITE" id="PS50011">
    <property type="entry name" value="PROTEIN_KINASE_DOM"/>
    <property type="match status" value="1"/>
</dbReference>
<dbReference type="Gene3D" id="1.10.510.10">
    <property type="entry name" value="Transferase(Phosphotransferase) domain 1"/>
    <property type="match status" value="1"/>
</dbReference>
<protein>
    <recommendedName>
        <fullName evidence="8">Protein kinase domain-containing protein</fullName>
    </recommendedName>
</protein>
<dbReference type="Proteomes" id="UP000054988">
    <property type="component" value="Unassembled WGS sequence"/>
</dbReference>
<dbReference type="GO" id="GO:0005737">
    <property type="term" value="C:cytoplasm"/>
    <property type="evidence" value="ECO:0007669"/>
    <property type="project" value="TreeGrafter"/>
</dbReference>
<reference evidence="6 7" key="1">
    <citation type="submission" date="2015-12" db="EMBL/GenBank/DDBJ databases">
        <title>Draft genome sequence of Moniliophthora roreri, the causal agent of frosty pod rot of cacao.</title>
        <authorList>
            <person name="Aime M.C."/>
            <person name="Diaz-Valderrama J.R."/>
            <person name="Kijpornyongpan T."/>
            <person name="Phillips-Mora W."/>
        </authorList>
    </citation>
    <scope>NUCLEOTIDE SEQUENCE [LARGE SCALE GENOMIC DNA]</scope>
    <source>
        <strain evidence="6 7">MCA 2952</strain>
    </source>
</reference>
<evidence type="ECO:0000259" key="4">
    <source>
        <dbReference type="PROSITE" id="PS50011"/>
    </source>
</evidence>
<comment type="caution">
    <text evidence="6">The sequence shown here is derived from an EMBL/GenBank/DDBJ whole genome shotgun (WGS) entry which is preliminary data.</text>
</comment>
<dbReference type="InterPro" id="IPR000719">
    <property type="entry name" value="Prot_kinase_dom"/>
</dbReference>
<dbReference type="PROSITE" id="PS50830">
    <property type="entry name" value="TNASE_3"/>
    <property type="match status" value="1"/>
</dbReference>
<dbReference type="SMART" id="SM00220">
    <property type="entry name" value="S_TKc"/>
    <property type="match status" value="1"/>
</dbReference>
<gene>
    <name evidence="6" type="ORF">WG66_11799</name>
</gene>
<dbReference type="InterPro" id="IPR035437">
    <property type="entry name" value="SNase_OB-fold_sf"/>
</dbReference>
<dbReference type="Pfam" id="PF00069">
    <property type="entry name" value="Pkinase"/>
    <property type="match status" value="1"/>
</dbReference>
<feature type="compositionally biased region" description="Basic and acidic residues" evidence="3">
    <location>
        <begin position="501"/>
        <end position="525"/>
    </location>
</feature>
<evidence type="ECO:0000256" key="1">
    <source>
        <dbReference type="ARBA" id="ARBA00022741"/>
    </source>
</evidence>
<dbReference type="GO" id="GO:0005524">
    <property type="term" value="F:ATP binding"/>
    <property type="evidence" value="ECO:0007669"/>
    <property type="project" value="UniProtKB-KW"/>
</dbReference>
<dbReference type="AlphaFoldDB" id="A0A0W0FHJ3"/>
<accession>A0A0W0FHJ3</accession>
<dbReference type="PANTHER" id="PTHR24346:SF30">
    <property type="entry name" value="MATERNAL EMBRYONIC LEUCINE ZIPPER KINASE"/>
    <property type="match status" value="1"/>
</dbReference>
<dbReference type="PANTHER" id="PTHR24346">
    <property type="entry name" value="MAP/MICROTUBULE AFFINITY-REGULATING KINASE"/>
    <property type="match status" value="1"/>
</dbReference>
<dbReference type="InterPro" id="IPR016071">
    <property type="entry name" value="Staphylococal_nuclease_OB-fold"/>
</dbReference>
<dbReference type="SUPFAM" id="SSF56112">
    <property type="entry name" value="Protein kinase-like (PK-like)"/>
    <property type="match status" value="1"/>
</dbReference>
<evidence type="ECO:0000259" key="5">
    <source>
        <dbReference type="PROSITE" id="PS50830"/>
    </source>
</evidence>
<feature type="domain" description="Protein kinase" evidence="4">
    <location>
        <begin position="35"/>
        <end position="376"/>
    </location>
</feature>
<dbReference type="GO" id="GO:0004674">
    <property type="term" value="F:protein serine/threonine kinase activity"/>
    <property type="evidence" value="ECO:0007669"/>
    <property type="project" value="TreeGrafter"/>
</dbReference>
<proteinExistence type="predicted"/>
<feature type="region of interest" description="Disordered" evidence="3">
    <location>
        <begin position="499"/>
        <end position="542"/>
    </location>
</feature>
<dbReference type="SUPFAM" id="SSF50199">
    <property type="entry name" value="Staphylococcal nuclease"/>
    <property type="match status" value="1"/>
</dbReference>
<keyword evidence="2" id="KW-0067">ATP-binding</keyword>
<evidence type="ECO:0000313" key="6">
    <source>
        <dbReference type="EMBL" id="KTB35634.1"/>
    </source>
</evidence>
<dbReference type="SMART" id="SM00318">
    <property type="entry name" value="SNc"/>
    <property type="match status" value="1"/>
</dbReference>
<dbReference type="Gene3D" id="2.40.50.90">
    <property type="match status" value="1"/>
</dbReference>
<feature type="domain" description="TNase-like" evidence="5">
    <location>
        <begin position="425"/>
        <end position="533"/>
    </location>
</feature>
<dbReference type="Gene3D" id="3.30.200.20">
    <property type="entry name" value="Phosphorylase Kinase, domain 1"/>
    <property type="match status" value="1"/>
</dbReference>
<evidence type="ECO:0008006" key="8">
    <source>
        <dbReference type="Google" id="ProtNLM"/>
    </source>
</evidence>
<organism evidence="6 7">
    <name type="scientific">Moniliophthora roreri</name>
    <name type="common">Frosty pod rot fungus</name>
    <name type="synonym">Monilia roreri</name>
    <dbReference type="NCBI Taxonomy" id="221103"/>
    <lineage>
        <taxon>Eukaryota</taxon>
        <taxon>Fungi</taxon>
        <taxon>Dikarya</taxon>
        <taxon>Basidiomycota</taxon>
        <taxon>Agaricomycotina</taxon>
        <taxon>Agaricomycetes</taxon>
        <taxon>Agaricomycetidae</taxon>
        <taxon>Agaricales</taxon>
        <taxon>Marasmiineae</taxon>
        <taxon>Marasmiaceae</taxon>
        <taxon>Moniliophthora</taxon>
    </lineage>
</organism>
<evidence type="ECO:0000256" key="3">
    <source>
        <dbReference type="SAM" id="MobiDB-lite"/>
    </source>
</evidence>
<dbReference type="EMBL" id="LATX01001986">
    <property type="protein sequence ID" value="KTB35634.1"/>
    <property type="molecule type" value="Genomic_DNA"/>
</dbReference>
<keyword evidence="1" id="KW-0547">Nucleotide-binding</keyword>